<dbReference type="AlphaFoldDB" id="A0A1I4G5T8"/>
<organism evidence="1 2">
    <name type="scientific">Loktanella salsilacus</name>
    <dbReference type="NCBI Taxonomy" id="195913"/>
    <lineage>
        <taxon>Bacteria</taxon>
        <taxon>Pseudomonadati</taxon>
        <taxon>Pseudomonadota</taxon>
        <taxon>Alphaproteobacteria</taxon>
        <taxon>Rhodobacterales</taxon>
        <taxon>Roseobacteraceae</taxon>
        <taxon>Loktanella</taxon>
    </lineage>
</organism>
<gene>
    <name evidence="1" type="ORF">SAMN04488004_11176</name>
</gene>
<dbReference type="STRING" id="195913.SAMN04488004_11176"/>
<name>A0A1I4G5T8_9RHOB</name>
<dbReference type="OrthoDB" id="1997677at2"/>
<proteinExistence type="predicted"/>
<sequence>MNAQDTSTGRYAQFADIRKEVSELGGQYIELPTHVIVHIPGKDRLVATFDNRAALNSNDQRRPWGDKLILEQGWGCLGVMAIEQNWYRCPDLYPTLETLVANTLVPAYSGFSLYGNSMGGFGALTFSRLFPDPITVTFNPQTSLIHDVVPFERRFEPGRGLGDWTGPYVDGAEGAACAAKNYVFYDPMVVEDKLHALRLVGANSVMFPCPWLTHPFMPVLASMQLLKPSAVSALEGTLTRKTFFDDFRRRRFSDRYMQELLTAAVSRGHSRLARAALEKRLLQRQSNQRDLLEGIVAAGGHL</sequence>
<dbReference type="Proteomes" id="UP000199550">
    <property type="component" value="Unassembled WGS sequence"/>
</dbReference>
<protein>
    <submittedName>
        <fullName evidence="1">Uncharacterized protein</fullName>
    </submittedName>
</protein>
<accession>A0A1I4G5T8</accession>
<reference evidence="2" key="1">
    <citation type="submission" date="2016-10" db="EMBL/GenBank/DDBJ databases">
        <authorList>
            <person name="Varghese N."/>
            <person name="Submissions S."/>
        </authorList>
    </citation>
    <scope>NUCLEOTIDE SEQUENCE [LARGE SCALE GENOMIC DNA]</scope>
    <source>
        <strain evidence="2">DSM 16199</strain>
    </source>
</reference>
<dbReference type="EMBL" id="FOTF01000011">
    <property type="protein sequence ID" value="SFL24456.1"/>
    <property type="molecule type" value="Genomic_DNA"/>
</dbReference>
<dbReference type="RefSeq" id="WP_090189553.1">
    <property type="nucleotide sequence ID" value="NZ_FOTF01000011.1"/>
</dbReference>
<evidence type="ECO:0000313" key="2">
    <source>
        <dbReference type="Proteomes" id="UP000199550"/>
    </source>
</evidence>
<keyword evidence="2" id="KW-1185">Reference proteome</keyword>
<evidence type="ECO:0000313" key="1">
    <source>
        <dbReference type="EMBL" id="SFL24456.1"/>
    </source>
</evidence>